<gene>
    <name evidence="3" type="ORF">EDD29_7997</name>
</gene>
<keyword evidence="2" id="KW-0812">Transmembrane</keyword>
<dbReference type="AlphaFoldDB" id="A0A3N1D9S0"/>
<dbReference type="Proteomes" id="UP000272400">
    <property type="component" value="Unassembled WGS sequence"/>
</dbReference>
<keyword evidence="2" id="KW-1133">Transmembrane helix</keyword>
<feature type="transmembrane region" description="Helical" evidence="2">
    <location>
        <begin position="123"/>
        <end position="145"/>
    </location>
</feature>
<sequence>MAQGPEQQGWQPQPQGWGGPSGGQPPQQPFDEQGNPSGQPPQQGPQGQPGTPPPWTPPPFQGPPGQYPPQGGGQFPPGGQFPQGQYPPQGGQFPPGGQFPQGVPPQGGFPGAYPPPRSGRKPLVALFSAIGAVIVVLAVVAIAVWTGGDEPAKPLTAEQKRAAAAEFLSGVRGLRYTGDFTSDTTPVQADLSVTHAGTATGTLTVYGQSMDMMLLDGDMYVKAPKAFWVTQPEAGEQVAPDYADKWAKAPKSLRGFDIRALLVPGALGQSLGQAAPTVVPSGQPTAQAAAGGVPSLSFEGGDAQYLVSDKAPHRLTHVKTGGDDSFSFTVTEVDTAALSALYDGVLDKVKNELIGALDPYSPISRSGLSSANGCTESKCDVEQSFVNDGATAWVKYHAEVSTDKAGTKPIGECTKSVKITKGKTALKCSVAGAAWKKWVRSLDGGSGDFYSYGWVQVESVSGARAATIVSEIEKERG</sequence>
<evidence type="ECO:0000313" key="3">
    <source>
        <dbReference type="EMBL" id="ROO90275.1"/>
    </source>
</evidence>
<feature type="region of interest" description="Disordered" evidence="1">
    <location>
        <begin position="1"/>
        <end position="116"/>
    </location>
</feature>
<keyword evidence="4" id="KW-1185">Reference proteome</keyword>
<feature type="compositionally biased region" description="Low complexity" evidence="1">
    <location>
        <begin position="1"/>
        <end position="15"/>
    </location>
</feature>
<reference evidence="3 4" key="1">
    <citation type="submission" date="2018-11" db="EMBL/GenBank/DDBJ databases">
        <title>Sequencing the genomes of 1000 actinobacteria strains.</title>
        <authorList>
            <person name="Klenk H.-P."/>
        </authorList>
    </citation>
    <scope>NUCLEOTIDE SEQUENCE [LARGE SCALE GENOMIC DNA]</scope>
    <source>
        <strain evidence="3 4">DSM 44254</strain>
    </source>
</reference>
<name>A0A3N1D9S0_9ACTN</name>
<accession>A0A3N1D9S0</accession>
<evidence type="ECO:0000256" key="2">
    <source>
        <dbReference type="SAM" id="Phobius"/>
    </source>
</evidence>
<feature type="compositionally biased region" description="Pro residues" evidence="1">
    <location>
        <begin position="50"/>
        <end position="67"/>
    </location>
</feature>
<dbReference type="EMBL" id="RJKE01000001">
    <property type="protein sequence ID" value="ROO90275.1"/>
    <property type="molecule type" value="Genomic_DNA"/>
</dbReference>
<protein>
    <submittedName>
        <fullName evidence="3">Uncharacterized protein</fullName>
    </submittedName>
</protein>
<dbReference type="RefSeq" id="WP_123669253.1">
    <property type="nucleotide sequence ID" value="NZ_RJKE01000001.1"/>
</dbReference>
<keyword evidence="2" id="KW-0472">Membrane</keyword>
<feature type="compositionally biased region" description="Low complexity" evidence="1">
    <location>
        <begin position="77"/>
        <end position="106"/>
    </location>
</feature>
<organism evidence="3 4">
    <name type="scientific">Actinocorallia herbida</name>
    <dbReference type="NCBI Taxonomy" id="58109"/>
    <lineage>
        <taxon>Bacteria</taxon>
        <taxon>Bacillati</taxon>
        <taxon>Actinomycetota</taxon>
        <taxon>Actinomycetes</taxon>
        <taxon>Streptosporangiales</taxon>
        <taxon>Thermomonosporaceae</taxon>
        <taxon>Actinocorallia</taxon>
    </lineage>
</organism>
<proteinExistence type="predicted"/>
<comment type="caution">
    <text evidence="3">The sequence shown here is derived from an EMBL/GenBank/DDBJ whole genome shotgun (WGS) entry which is preliminary data.</text>
</comment>
<dbReference type="OrthoDB" id="3458177at2"/>
<evidence type="ECO:0000313" key="4">
    <source>
        <dbReference type="Proteomes" id="UP000272400"/>
    </source>
</evidence>
<evidence type="ECO:0000256" key="1">
    <source>
        <dbReference type="SAM" id="MobiDB-lite"/>
    </source>
</evidence>